<organism evidence="2 3">
    <name type="scientific">Trema orientale</name>
    <name type="common">Charcoal tree</name>
    <name type="synonym">Celtis orientalis</name>
    <dbReference type="NCBI Taxonomy" id="63057"/>
    <lineage>
        <taxon>Eukaryota</taxon>
        <taxon>Viridiplantae</taxon>
        <taxon>Streptophyta</taxon>
        <taxon>Embryophyta</taxon>
        <taxon>Tracheophyta</taxon>
        <taxon>Spermatophyta</taxon>
        <taxon>Magnoliopsida</taxon>
        <taxon>eudicotyledons</taxon>
        <taxon>Gunneridae</taxon>
        <taxon>Pentapetalae</taxon>
        <taxon>rosids</taxon>
        <taxon>fabids</taxon>
        <taxon>Rosales</taxon>
        <taxon>Cannabaceae</taxon>
        <taxon>Trema</taxon>
    </lineage>
</organism>
<dbReference type="PANTHER" id="PTHR31639:SF289">
    <property type="entry name" value="F-BOX DOMAIN CONTAINING PROTEIN"/>
    <property type="match status" value="1"/>
</dbReference>
<comment type="caution">
    <text evidence="2">The sequence shown here is derived from an EMBL/GenBank/DDBJ whole genome shotgun (WGS) entry which is preliminary data.</text>
</comment>
<evidence type="ECO:0000313" key="3">
    <source>
        <dbReference type="Proteomes" id="UP000237000"/>
    </source>
</evidence>
<dbReference type="PANTHER" id="PTHR31639">
    <property type="entry name" value="F-BOX PROTEIN-LIKE"/>
    <property type="match status" value="1"/>
</dbReference>
<evidence type="ECO:0000259" key="1">
    <source>
        <dbReference type="PROSITE" id="PS50181"/>
    </source>
</evidence>
<gene>
    <name evidence="2" type="ORF">TorRG33x02_231610</name>
</gene>
<dbReference type="Pfam" id="PF24758">
    <property type="entry name" value="LRR_At5g56370"/>
    <property type="match status" value="1"/>
</dbReference>
<protein>
    <submittedName>
        <fullName evidence="2">F-box domain containing protein</fullName>
    </submittedName>
</protein>
<dbReference type="Gene3D" id="3.80.10.10">
    <property type="entry name" value="Ribonuclease Inhibitor"/>
    <property type="match status" value="1"/>
</dbReference>
<name>A0A2P5E687_TREOI</name>
<proteinExistence type="predicted"/>
<dbReference type="AlphaFoldDB" id="A0A2P5E687"/>
<dbReference type="InterPro" id="IPR055411">
    <property type="entry name" value="LRR_FXL15/At3g58940/PEG3-like"/>
</dbReference>
<evidence type="ECO:0000313" key="2">
    <source>
        <dbReference type="EMBL" id="PON81043.1"/>
    </source>
</evidence>
<dbReference type="PROSITE" id="PS50181">
    <property type="entry name" value="FBOX"/>
    <property type="match status" value="1"/>
</dbReference>
<dbReference type="Pfam" id="PF08387">
    <property type="entry name" value="FBD"/>
    <property type="match status" value="1"/>
</dbReference>
<sequence>MAMSKSLNTSIDRFTSLPEDVAYKVLVVLSMEDISRLSVVSRRCRQLCISMPSLSVDVQPCLGNATKRTRLMNYVDRLLLLRRGIATHRFHITWCLHSSPIISGAEEEYRLLSWLHNAAICEVKELELILVTKRGTAFSLPPGLIRSMTLESLTVYHKHTYMDGMLKFPSYSSSIIGFSSLKSLTLSYVRIDESFGLWISSCCKCLEKLCLYWIKEMKSLIISSSSLEELDISSVDLCHLHVSAEILRGLTLWWEFDSPNNRTLQLSTPKLYFFCSKGRISNFPFKEDLASFKSAGRVLCPSYNSAFTLTSPRFILLYCDVCPVKYTDLLDHINQKPEDRESTKYCDAQNRTMIMPNLKFVTIELISQGKDEIEMINYLLKNARYLKMMTILYAPPLESDVIGGIRRHEKASYEAVVKFHPI</sequence>
<dbReference type="SMART" id="SM00579">
    <property type="entry name" value="FBD"/>
    <property type="match status" value="1"/>
</dbReference>
<dbReference type="InterPro" id="IPR032675">
    <property type="entry name" value="LRR_dom_sf"/>
</dbReference>
<dbReference type="SUPFAM" id="SSF52047">
    <property type="entry name" value="RNI-like"/>
    <property type="match status" value="1"/>
</dbReference>
<dbReference type="InterPro" id="IPR036047">
    <property type="entry name" value="F-box-like_dom_sf"/>
</dbReference>
<feature type="domain" description="F-box" evidence="1">
    <location>
        <begin position="11"/>
        <end position="47"/>
    </location>
</feature>
<accession>A0A2P5E687</accession>
<dbReference type="InterPro" id="IPR006566">
    <property type="entry name" value="FBD"/>
</dbReference>
<dbReference type="InterPro" id="IPR001810">
    <property type="entry name" value="F-box_dom"/>
</dbReference>
<dbReference type="EMBL" id="JXTC01000226">
    <property type="protein sequence ID" value="PON81043.1"/>
    <property type="molecule type" value="Genomic_DNA"/>
</dbReference>
<keyword evidence="3" id="KW-1185">Reference proteome</keyword>
<dbReference type="SUPFAM" id="SSF81383">
    <property type="entry name" value="F-box domain"/>
    <property type="match status" value="1"/>
</dbReference>
<dbReference type="InParanoid" id="A0A2P5E687"/>
<dbReference type="Proteomes" id="UP000237000">
    <property type="component" value="Unassembled WGS sequence"/>
</dbReference>
<reference evidence="3" key="1">
    <citation type="submission" date="2016-06" db="EMBL/GenBank/DDBJ databases">
        <title>Parallel loss of symbiosis genes in relatives of nitrogen-fixing non-legume Parasponia.</title>
        <authorList>
            <person name="Van Velzen R."/>
            <person name="Holmer R."/>
            <person name="Bu F."/>
            <person name="Rutten L."/>
            <person name="Van Zeijl A."/>
            <person name="Liu W."/>
            <person name="Santuari L."/>
            <person name="Cao Q."/>
            <person name="Sharma T."/>
            <person name="Shen D."/>
            <person name="Roswanjaya Y."/>
            <person name="Wardhani T."/>
            <person name="Kalhor M.S."/>
            <person name="Jansen J."/>
            <person name="Van den Hoogen J."/>
            <person name="Gungor B."/>
            <person name="Hartog M."/>
            <person name="Hontelez J."/>
            <person name="Verver J."/>
            <person name="Yang W.-C."/>
            <person name="Schijlen E."/>
            <person name="Repin R."/>
            <person name="Schilthuizen M."/>
            <person name="Schranz E."/>
            <person name="Heidstra R."/>
            <person name="Miyata K."/>
            <person name="Fedorova E."/>
            <person name="Kohlen W."/>
            <person name="Bisseling T."/>
            <person name="Smit S."/>
            <person name="Geurts R."/>
        </authorList>
    </citation>
    <scope>NUCLEOTIDE SEQUENCE [LARGE SCALE GENOMIC DNA]</scope>
    <source>
        <strain evidence="3">cv. RG33-2</strain>
    </source>
</reference>
<dbReference type="OrthoDB" id="594804at2759"/>